<dbReference type="Proteomes" id="UP001246858">
    <property type="component" value="Unassembled WGS sequence"/>
</dbReference>
<sequence>MKTTGIFLVCLAFIGSAYAQKKQTSIANERIVISEARIKEIDIRIPIIKSMVKPSTDFKEYFKIEKNAVHIMAIGVSFASDGEVDTVYMSEKLTPKILQILKPDASTTKRIRETLRPLKTYKNQVILFPILIFNESNAEKVASNHIMLSEFSGLWPKLRETDKKKELVLLNPYYNGFSMVLN</sequence>
<organism evidence="1 2">
    <name type="scientific">Pedobacter africanus</name>
    <dbReference type="NCBI Taxonomy" id="151894"/>
    <lineage>
        <taxon>Bacteria</taxon>
        <taxon>Pseudomonadati</taxon>
        <taxon>Bacteroidota</taxon>
        <taxon>Sphingobacteriia</taxon>
        <taxon>Sphingobacteriales</taxon>
        <taxon>Sphingobacteriaceae</taxon>
        <taxon>Pedobacter</taxon>
    </lineage>
</organism>
<proteinExistence type="predicted"/>
<protein>
    <submittedName>
        <fullName evidence="1">Uncharacterized protein</fullName>
    </submittedName>
</protein>
<gene>
    <name evidence="1" type="ORF">J2X78_005067</name>
</gene>
<reference evidence="1" key="1">
    <citation type="submission" date="2023-07" db="EMBL/GenBank/DDBJ databases">
        <title>Sorghum-associated microbial communities from plants grown in Nebraska, USA.</title>
        <authorList>
            <person name="Schachtman D."/>
        </authorList>
    </citation>
    <scope>NUCLEOTIDE SEQUENCE</scope>
    <source>
        <strain evidence="1">2697</strain>
    </source>
</reference>
<evidence type="ECO:0000313" key="1">
    <source>
        <dbReference type="EMBL" id="MDR6786472.1"/>
    </source>
</evidence>
<keyword evidence="2" id="KW-1185">Reference proteome</keyword>
<accession>A0ACC6L518</accession>
<dbReference type="EMBL" id="JAVDTF010000007">
    <property type="protein sequence ID" value="MDR6786472.1"/>
    <property type="molecule type" value="Genomic_DNA"/>
</dbReference>
<name>A0ACC6L518_9SPHI</name>
<evidence type="ECO:0000313" key="2">
    <source>
        <dbReference type="Proteomes" id="UP001246858"/>
    </source>
</evidence>
<comment type="caution">
    <text evidence="1">The sequence shown here is derived from an EMBL/GenBank/DDBJ whole genome shotgun (WGS) entry which is preliminary data.</text>
</comment>